<evidence type="ECO:0000313" key="2">
    <source>
        <dbReference type="Proteomes" id="UP000184517"/>
    </source>
</evidence>
<gene>
    <name evidence="1" type="ORF">SAMN02745753_01278</name>
</gene>
<name>A0A1M4YP58_9GAMM</name>
<proteinExistence type="predicted"/>
<sequence length="75" mass="8617">MNSIITYEVDEKGNQISHDAWLTQQVNVAFDRMENGLAVFVSNEEANALQFKKTAPTYEHCLSFIHKLKLSKPIY</sequence>
<dbReference type="Proteomes" id="UP000184517">
    <property type="component" value="Unassembled WGS sequence"/>
</dbReference>
<organism evidence="1 2">
    <name type="scientific">Marinomonas polaris DSM 16579</name>
    <dbReference type="NCBI Taxonomy" id="1122206"/>
    <lineage>
        <taxon>Bacteria</taxon>
        <taxon>Pseudomonadati</taxon>
        <taxon>Pseudomonadota</taxon>
        <taxon>Gammaproteobacteria</taxon>
        <taxon>Oceanospirillales</taxon>
        <taxon>Oceanospirillaceae</taxon>
        <taxon>Marinomonas</taxon>
    </lineage>
</organism>
<dbReference type="RefSeq" id="WP_072838885.1">
    <property type="nucleotide sequence ID" value="NZ_FQVF01000005.1"/>
</dbReference>
<keyword evidence="2" id="KW-1185">Reference proteome</keyword>
<dbReference type="AlphaFoldDB" id="A0A1M4YP58"/>
<dbReference type="EMBL" id="FQVF01000005">
    <property type="protein sequence ID" value="SHF07574.1"/>
    <property type="molecule type" value="Genomic_DNA"/>
</dbReference>
<evidence type="ECO:0000313" key="1">
    <source>
        <dbReference type="EMBL" id="SHF07574.1"/>
    </source>
</evidence>
<reference evidence="2" key="1">
    <citation type="submission" date="2016-11" db="EMBL/GenBank/DDBJ databases">
        <authorList>
            <person name="Varghese N."/>
            <person name="Submissions S."/>
        </authorList>
    </citation>
    <scope>NUCLEOTIDE SEQUENCE [LARGE SCALE GENOMIC DNA]</scope>
    <source>
        <strain evidence="2">DSM 16579</strain>
    </source>
</reference>
<accession>A0A1M4YP58</accession>
<protein>
    <submittedName>
        <fullName evidence="1">Uncharacterized protein</fullName>
    </submittedName>
</protein>